<name>A0ABS5ZDT5_9GAMM</name>
<evidence type="ECO:0000313" key="2">
    <source>
        <dbReference type="Proteomes" id="UP000690515"/>
    </source>
</evidence>
<dbReference type="InterPro" id="IPR007215">
    <property type="entry name" value="Sulphur_relay_TusB/DsrH"/>
</dbReference>
<dbReference type="NCBIfam" id="TIGR03011">
    <property type="entry name" value="sulf_tusB_dsrH"/>
    <property type="match status" value="1"/>
</dbReference>
<comment type="caution">
    <text evidence="1">The sequence shown here is derived from an EMBL/GenBank/DDBJ whole genome shotgun (WGS) entry which is preliminary data.</text>
</comment>
<protein>
    <submittedName>
        <fullName evidence="1">Sulfurtransferase complex subunit TusB</fullName>
    </submittedName>
</protein>
<dbReference type="RefSeq" id="WP_215820464.1">
    <property type="nucleotide sequence ID" value="NZ_JAGSOY010000033.1"/>
</dbReference>
<dbReference type="EMBL" id="JAGSOY010000033">
    <property type="protein sequence ID" value="MBU2712234.1"/>
    <property type="molecule type" value="Genomic_DNA"/>
</dbReference>
<evidence type="ECO:0000313" key="1">
    <source>
        <dbReference type="EMBL" id="MBU2712234.1"/>
    </source>
</evidence>
<gene>
    <name evidence="1" type="primary">tusB</name>
    <name evidence="1" type="ORF">KCG35_14305</name>
</gene>
<dbReference type="Pfam" id="PF04077">
    <property type="entry name" value="DsrH"/>
    <property type="match status" value="1"/>
</dbReference>
<proteinExistence type="predicted"/>
<accession>A0ABS5ZDT5</accession>
<dbReference type="Proteomes" id="UP000690515">
    <property type="component" value="Unassembled WGS sequence"/>
</dbReference>
<dbReference type="SUPFAM" id="SSF75169">
    <property type="entry name" value="DsrEFH-like"/>
    <property type="match status" value="1"/>
</dbReference>
<sequence length="101" mass="11069">MTILHTVNKSAASYPALEQCLATMQADSALLLIENGVLNAVKGGLKADQLTLLAEQKRLYILEVDAVARGVTQRLLPSSQLISDSEFVRLCTVFDTVQSWY</sequence>
<keyword evidence="2" id="KW-1185">Reference proteome</keyword>
<dbReference type="Gene3D" id="3.40.1260.10">
    <property type="entry name" value="DsrEFH-like"/>
    <property type="match status" value="1"/>
</dbReference>
<dbReference type="PANTHER" id="PTHR37526">
    <property type="entry name" value="PROTEIN TUSB"/>
    <property type="match status" value="1"/>
</dbReference>
<dbReference type="PANTHER" id="PTHR37526:SF1">
    <property type="entry name" value="PROTEIN TUSB"/>
    <property type="match status" value="1"/>
</dbReference>
<dbReference type="InterPro" id="IPR027396">
    <property type="entry name" value="DsrEFH-like"/>
</dbReference>
<reference evidence="1 2" key="1">
    <citation type="submission" date="2021-04" db="EMBL/GenBank/DDBJ databases">
        <authorList>
            <person name="Pira H."/>
            <person name="Risdian C."/>
            <person name="Wink J."/>
        </authorList>
    </citation>
    <scope>NUCLEOTIDE SEQUENCE [LARGE SCALE GENOMIC DNA]</scope>
    <source>
        <strain evidence="1 2">WH53</strain>
    </source>
</reference>
<organism evidence="1 2">
    <name type="scientific">Zooshikella harenae</name>
    <dbReference type="NCBI Taxonomy" id="2827238"/>
    <lineage>
        <taxon>Bacteria</taxon>
        <taxon>Pseudomonadati</taxon>
        <taxon>Pseudomonadota</taxon>
        <taxon>Gammaproteobacteria</taxon>
        <taxon>Oceanospirillales</taxon>
        <taxon>Zooshikellaceae</taxon>
        <taxon>Zooshikella</taxon>
    </lineage>
</organism>